<dbReference type="AlphaFoldDB" id="A0ABD2BX84"/>
<proteinExistence type="predicted"/>
<sequence>MARTIVMWKGIKYDIITRSSAKGFINVILRNEEEYLGCDIVIPLRSVEKSHYEKKFRETIGCHGNFSVTKPHRKRELAGVLAYETNHQSVERRDRDGTNYKQLRLERERAEQVHSDVVVHHEGSNLFIVKIEYTNKNWDMENVNH</sequence>
<accession>A0ABD2BX84</accession>
<gene>
    <name evidence="1" type="ORF">V1477_012348</name>
</gene>
<keyword evidence="2" id="KW-1185">Reference proteome</keyword>
<evidence type="ECO:0000313" key="1">
    <source>
        <dbReference type="EMBL" id="KAL2737392.1"/>
    </source>
</evidence>
<name>A0ABD2BX84_VESMC</name>
<dbReference type="Proteomes" id="UP001607303">
    <property type="component" value="Unassembled WGS sequence"/>
</dbReference>
<evidence type="ECO:0000313" key="2">
    <source>
        <dbReference type="Proteomes" id="UP001607303"/>
    </source>
</evidence>
<reference evidence="1 2" key="1">
    <citation type="journal article" date="2024" name="Ann. Entomol. Soc. Am.">
        <title>Genomic analyses of the southern and eastern yellowjacket wasps (Hymenoptera: Vespidae) reveal evolutionary signatures of social life.</title>
        <authorList>
            <person name="Catto M.A."/>
            <person name="Caine P.B."/>
            <person name="Orr S.E."/>
            <person name="Hunt B.G."/>
            <person name="Goodisman M.A.D."/>
        </authorList>
    </citation>
    <scope>NUCLEOTIDE SEQUENCE [LARGE SCALE GENOMIC DNA]</scope>
    <source>
        <strain evidence="1">232</strain>
        <tissue evidence="1">Head and thorax</tissue>
    </source>
</reference>
<organism evidence="1 2">
    <name type="scientific">Vespula maculifrons</name>
    <name type="common">Eastern yellow jacket</name>
    <name type="synonym">Wasp</name>
    <dbReference type="NCBI Taxonomy" id="7453"/>
    <lineage>
        <taxon>Eukaryota</taxon>
        <taxon>Metazoa</taxon>
        <taxon>Ecdysozoa</taxon>
        <taxon>Arthropoda</taxon>
        <taxon>Hexapoda</taxon>
        <taxon>Insecta</taxon>
        <taxon>Pterygota</taxon>
        <taxon>Neoptera</taxon>
        <taxon>Endopterygota</taxon>
        <taxon>Hymenoptera</taxon>
        <taxon>Apocrita</taxon>
        <taxon>Aculeata</taxon>
        <taxon>Vespoidea</taxon>
        <taxon>Vespidae</taxon>
        <taxon>Vespinae</taxon>
        <taxon>Vespula</taxon>
    </lineage>
</organism>
<comment type="caution">
    <text evidence="1">The sequence shown here is derived from an EMBL/GenBank/DDBJ whole genome shotgun (WGS) entry which is preliminary data.</text>
</comment>
<dbReference type="EMBL" id="JAYRBN010000065">
    <property type="protein sequence ID" value="KAL2737392.1"/>
    <property type="molecule type" value="Genomic_DNA"/>
</dbReference>
<protein>
    <submittedName>
        <fullName evidence="1">Uncharacterized protein</fullName>
    </submittedName>
</protein>